<comment type="caution">
    <text evidence="3">The sequence shown here is derived from an EMBL/GenBank/DDBJ whole genome shotgun (WGS) entry which is preliminary data.</text>
</comment>
<feature type="region of interest" description="Disordered" evidence="1">
    <location>
        <begin position="1123"/>
        <end position="1144"/>
    </location>
</feature>
<protein>
    <recommendedName>
        <fullName evidence="2">Folliculin-interacting protein N-terminal domain-containing protein</fullName>
    </recommendedName>
</protein>
<feature type="region of interest" description="Disordered" evidence="1">
    <location>
        <begin position="587"/>
        <end position="606"/>
    </location>
</feature>
<feature type="region of interest" description="Disordered" evidence="1">
    <location>
        <begin position="199"/>
        <end position="237"/>
    </location>
</feature>
<reference evidence="3" key="1">
    <citation type="submission" date="2023-06" db="EMBL/GenBank/DDBJ databases">
        <title>Genome-scale phylogeny and comparative genomics of the fungal order Sordariales.</title>
        <authorList>
            <consortium name="Lawrence Berkeley National Laboratory"/>
            <person name="Hensen N."/>
            <person name="Bonometti L."/>
            <person name="Westerberg I."/>
            <person name="Brannstrom I.O."/>
            <person name="Guillou S."/>
            <person name="Cros-Aarteil S."/>
            <person name="Calhoun S."/>
            <person name="Haridas S."/>
            <person name="Kuo A."/>
            <person name="Mondo S."/>
            <person name="Pangilinan J."/>
            <person name="Riley R."/>
            <person name="LaButti K."/>
            <person name="Andreopoulos B."/>
            <person name="Lipzen A."/>
            <person name="Chen C."/>
            <person name="Yanf M."/>
            <person name="Daum C."/>
            <person name="Ng V."/>
            <person name="Clum A."/>
            <person name="Steindorff A."/>
            <person name="Ohm R."/>
            <person name="Martin F."/>
            <person name="Silar P."/>
            <person name="Natvig D."/>
            <person name="Lalanne C."/>
            <person name="Gautier V."/>
            <person name="Ament-velasquez S.L."/>
            <person name="Kruys A."/>
            <person name="Hutchinson M.I."/>
            <person name="Powell A.J."/>
            <person name="Barry K."/>
            <person name="Miller A.N."/>
            <person name="Grigoriev I.V."/>
            <person name="Debuchy R."/>
            <person name="Gladieux P."/>
            <person name="Thoren M.H."/>
            <person name="Johannesson H."/>
        </authorList>
    </citation>
    <scope>NUCLEOTIDE SEQUENCE</scope>
    <source>
        <strain evidence="3">SMH3391-2</strain>
    </source>
</reference>
<feature type="compositionally biased region" description="Basic residues" evidence="1">
    <location>
        <begin position="285"/>
        <end position="295"/>
    </location>
</feature>
<organism evidence="3 4">
    <name type="scientific">Bombardia bombarda</name>
    <dbReference type="NCBI Taxonomy" id="252184"/>
    <lineage>
        <taxon>Eukaryota</taxon>
        <taxon>Fungi</taxon>
        <taxon>Dikarya</taxon>
        <taxon>Ascomycota</taxon>
        <taxon>Pezizomycotina</taxon>
        <taxon>Sordariomycetes</taxon>
        <taxon>Sordariomycetidae</taxon>
        <taxon>Sordariales</taxon>
        <taxon>Lasiosphaeriaceae</taxon>
        <taxon>Bombardia</taxon>
    </lineage>
</organism>
<evidence type="ECO:0000259" key="2">
    <source>
        <dbReference type="Pfam" id="PF14636"/>
    </source>
</evidence>
<dbReference type="EMBL" id="JAULSR010000002">
    <property type="protein sequence ID" value="KAK0629813.1"/>
    <property type="molecule type" value="Genomic_DNA"/>
</dbReference>
<dbReference type="GO" id="GO:0005737">
    <property type="term" value="C:cytoplasm"/>
    <property type="evidence" value="ECO:0007669"/>
    <property type="project" value="TreeGrafter"/>
</dbReference>
<feature type="compositionally biased region" description="Polar residues" evidence="1">
    <location>
        <begin position="418"/>
        <end position="430"/>
    </location>
</feature>
<feature type="compositionally biased region" description="Polar residues" evidence="1">
    <location>
        <begin position="645"/>
        <end position="661"/>
    </location>
</feature>
<feature type="compositionally biased region" description="Polar residues" evidence="1">
    <location>
        <begin position="591"/>
        <end position="602"/>
    </location>
</feature>
<feature type="region of interest" description="Disordered" evidence="1">
    <location>
        <begin position="313"/>
        <end position="345"/>
    </location>
</feature>
<feature type="region of interest" description="Disordered" evidence="1">
    <location>
        <begin position="260"/>
        <end position="295"/>
    </location>
</feature>
<dbReference type="AlphaFoldDB" id="A0AA40CA32"/>
<feature type="compositionally biased region" description="Low complexity" evidence="1">
    <location>
        <begin position="200"/>
        <end position="222"/>
    </location>
</feature>
<sequence>MLGKLFNLGAASGVGAPPSPQTASHKPVSSLESVQEDIHTRNLLFPDPQDLYEHRLNQVFPLSNVSSIPVGSSSNAFDYNGDIELDVRDVRIIIMQDALGSMSASLLVGHGQRPIVIQPASPKIRQGAFDGRPSVYGRNQGYVESESQRMWREYREELATFSSCIFGNSELMAYKGTSAKVHVVPCETRVTENTAIVNDGRGSIGRSSMRSSRLSQSFSSEGAPPFAMPPTPGATSRIQDRKKILVTRLFPVNLPTDEDVISPSGPFLEDSSGYPFPQHTDDPKIKKKKPQPKQKRIPMYAVALVINLPATSSHSTPAATMRSAFRGPSSYSEQDSFPSSFNSTRPSGWTVVGQGGYGSESFETSFGSDMEDQIDAITQHWDIIMRTLNHLQSVVAAALTALLKQADLSSPDPLPTIVPSQISRNPSQSGRRSEDGPPIKAPKTNAKLVSLVPNCLLDNWNISLEVDAAKTRIVAGIRAARVVTGQNRWPIWREETRWVAKWADGREQDFFFNLLTGFLATHTDWLQALSPASYRRRHLVQQRGRAEEDASVPARTIIMAHDKIAARRLIFLLAAFLPASQQLPGIRTHRPSTSASLGTFSQRYPPPLAHLSMEGRHERRASDAASIRTTHLPMRGSDSAARKSSVATTGTVTPETSIPHFSTPHQAEIFSHGRAGSGISVATDDLKRITREDSGGPHSPASGESKQSSRWGSVISGFWSTRRRDSTASGVKSSIPGSGQNGSLSSPVKPSFNQAGPTSGPMLEYQLSKDSAKKPESSAGSPVTDEGEGSAPLRGEALGDGQDIAQRRGSIQKAQRTPDPSGAFESPVKTSINQDDGVIDVDIPFPDYITSFETAVSSPSSSGYLSTLGFGTAFDAFEQSAHISIDRDIPLNVAGWLQHYHPDFVLQALPVQDGLIEQVKASMRAEPTPPLSHNAIPAAEMGAAGRWVDMSTAIIADASTFTVTRIRYRRFLRPKPIVVVVDRVPPLSTSANTSSPAPLSPVALPSSPYEKCVKEEFEVERLINLDDVLVEAVERVIAVNADGGGSKGGSGRSSRSTSKRRERSNSPSTTAVMQLQSQAVGRHHHHHNPGGLHVPQEVPRSQCKTVVLSALEEIIREVIEEREQEGLGGGSGGREVPVRDKESALREAVRRWLESVESGGGGLTE</sequence>
<feature type="region of interest" description="Disordered" evidence="1">
    <location>
        <begin position="414"/>
        <end position="444"/>
    </location>
</feature>
<feature type="region of interest" description="Disordered" evidence="1">
    <location>
        <begin position="690"/>
        <end position="835"/>
    </location>
</feature>
<keyword evidence="4" id="KW-1185">Reference proteome</keyword>
<gene>
    <name evidence="3" type="ORF">B0T17DRAFT_589489</name>
</gene>
<dbReference type="Proteomes" id="UP001174934">
    <property type="component" value="Unassembled WGS sequence"/>
</dbReference>
<feature type="compositionally biased region" description="Polar residues" evidence="1">
    <location>
        <begin position="702"/>
        <end position="711"/>
    </location>
</feature>
<evidence type="ECO:0000313" key="3">
    <source>
        <dbReference type="EMBL" id="KAK0629813.1"/>
    </source>
</evidence>
<feature type="compositionally biased region" description="Polar residues" evidence="1">
    <location>
        <begin position="727"/>
        <end position="757"/>
    </location>
</feature>
<accession>A0AA40CA32</accession>
<feature type="region of interest" description="Disordered" evidence="1">
    <location>
        <begin position="614"/>
        <end position="661"/>
    </location>
</feature>
<feature type="domain" description="Folliculin-interacting protein N-terminal" evidence="2">
    <location>
        <begin position="109"/>
        <end position="189"/>
    </location>
</feature>
<name>A0AA40CA32_9PEZI</name>
<dbReference type="PANTHER" id="PTHR21634:SF9">
    <property type="entry name" value="RE13835P"/>
    <property type="match status" value="1"/>
</dbReference>
<dbReference type="InterPro" id="IPR028084">
    <property type="entry name" value="FNIP_N_dom"/>
</dbReference>
<dbReference type="GO" id="GO:0042030">
    <property type="term" value="F:ATPase inhibitor activity"/>
    <property type="evidence" value="ECO:0007669"/>
    <property type="project" value="TreeGrafter"/>
</dbReference>
<evidence type="ECO:0000313" key="4">
    <source>
        <dbReference type="Proteomes" id="UP001174934"/>
    </source>
</evidence>
<feature type="compositionally biased region" description="Polar residues" evidence="1">
    <location>
        <begin position="1067"/>
        <end position="1079"/>
    </location>
</feature>
<dbReference type="GO" id="GO:0051087">
    <property type="term" value="F:protein-folding chaperone binding"/>
    <property type="evidence" value="ECO:0007669"/>
    <property type="project" value="TreeGrafter"/>
</dbReference>
<dbReference type="Pfam" id="PF14636">
    <property type="entry name" value="FNIP_N"/>
    <property type="match status" value="1"/>
</dbReference>
<feature type="region of interest" description="Disordered" evidence="1">
    <location>
        <begin position="13"/>
        <end position="32"/>
    </location>
</feature>
<feature type="compositionally biased region" description="Gly residues" evidence="1">
    <location>
        <begin position="1042"/>
        <end position="1051"/>
    </location>
</feature>
<feature type="region of interest" description="Disordered" evidence="1">
    <location>
        <begin position="1041"/>
        <end position="1098"/>
    </location>
</feature>
<proteinExistence type="predicted"/>
<dbReference type="PANTHER" id="PTHR21634">
    <property type="entry name" value="RE13835P"/>
    <property type="match status" value="1"/>
</dbReference>
<feature type="compositionally biased region" description="Polar residues" evidence="1">
    <location>
        <begin position="329"/>
        <end position="345"/>
    </location>
</feature>
<evidence type="ECO:0000256" key="1">
    <source>
        <dbReference type="SAM" id="MobiDB-lite"/>
    </source>
</evidence>